<dbReference type="Proteomes" id="UP001485043">
    <property type="component" value="Unassembled WGS sequence"/>
</dbReference>
<dbReference type="Pfam" id="PF20985">
    <property type="entry name" value="Legum_prodom"/>
    <property type="match status" value="1"/>
</dbReference>
<protein>
    <recommendedName>
        <fullName evidence="3">legumain</fullName>
        <ecNumber evidence="3">3.4.22.34</ecNumber>
    </recommendedName>
</protein>
<dbReference type="GO" id="GO:0005773">
    <property type="term" value="C:vacuole"/>
    <property type="evidence" value="ECO:0007669"/>
    <property type="project" value="GOC"/>
</dbReference>
<feature type="active site" evidence="8">
    <location>
        <position position="162"/>
    </location>
</feature>
<evidence type="ECO:0000256" key="2">
    <source>
        <dbReference type="ARBA" id="ARBA00009941"/>
    </source>
</evidence>
<dbReference type="InterPro" id="IPR046427">
    <property type="entry name" value="Legumain_prodom_sf"/>
</dbReference>
<keyword evidence="4" id="KW-0645">Protease</keyword>
<feature type="chain" id="PRO_5043407808" description="legumain" evidence="9">
    <location>
        <begin position="23"/>
        <end position="542"/>
    </location>
</feature>
<comment type="similarity">
    <text evidence="2">Belongs to the peptidase C13 family.</text>
</comment>
<reference evidence="11 12" key="1">
    <citation type="journal article" date="2024" name="Nat. Commun.">
        <title>Phylogenomics reveals the evolutionary origins of lichenization in chlorophyte algae.</title>
        <authorList>
            <person name="Puginier C."/>
            <person name="Libourel C."/>
            <person name="Otte J."/>
            <person name="Skaloud P."/>
            <person name="Haon M."/>
            <person name="Grisel S."/>
            <person name="Petersen M."/>
            <person name="Berrin J.G."/>
            <person name="Delaux P.M."/>
            <person name="Dal Grande F."/>
            <person name="Keller J."/>
        </authorList>
    </citation>
    <scope>NUCLEOTIDE SEQUENCE [LARGE SCALE GENOMIC DNA]</scope>
    <source>
        <strain evidence="11 12">SAG 2523</strain>
    </source>
</reference>
<evidence type="ECO:0000313" key="11">
    <source>
        <dbReference type="EMBL" id="KAK9868632.1"/>
    </source>
</evidence>
<accession>A0AAW1TFG6</accession>
<keyword evidence="12" id="KW-1185">Reference proteome</keyword>
<evidence type="ECO:0000256" key="1">
    <source>
        <dbReference type="ARBA" id="ARBA00000810"/>
    </source>
</evidence>
<feature type="signal peptide" evidence="9">
    <location>
        <begin position="1"/>
        <end position="22"/>
    </location>
</feature>
<dbReference type="InterPro" id="IPR001096">
    <property type="entry name" value="Peptidase_C13"/>
</dbReference>
<feature type="domain" description="Legumain prodomain" evidence="10">
    <location>
        <begin position="456"/>
        <end position="510"/>
    </location>
</feature>
<dbReference type="PIRSF" id="PIRSF500139">
    <property type="entry name" value="AE"/>
    <property type="match status" value="1"/>
</dbReference>
<dbReference type="EC" id="3.4.22.34" evidence="3"/>
<dbReference type="GO" id="GO:0004197">
    <property type="term" value="F:cysteine-type endopeptidase activity"/>
    <property type="evidence" value="ECO:0007669"/>
    <property type="project" value="UniProtKB-EC"/>
</dbReference>
<dbReference type="Gene3D" id="1.10.132.130">
    <property type="match status" value="1"/>
</dbReference>
<keyword evidence="5 9" id="KW-0732">Signal</keyword>
<dbReference type="PANTHER" id="PTHR12000">
    <property type="entry name" value="HEMOGLOBINASE FAMILY MEMBER"/>
    <property type="match status" value="1"/>
</dbReference>
<dbReference type="InterPro" id="IPR048501">
    <property type="entry name" value="Legum_prodom"/>
</dbReference>
<name>A0AAW1TFG6_9CHLO</name>
<dbReference type="PANTHER" id="PTHR12000:SF42">
    <property type="entry name" value="LEGUMAIN"/>
    <property type="match status" value="1"/>
</dbReference>
<comment type="caution">
    <text evidence="11">The sequence shown here is derived from an EMBL/GenBank/DDBJ whole genome shotgun (WGS) entry which is preliminary data.</text>
</comment>
<evidence type="ECO:0000256" key="6">
    <source>
        <dbReference type="ARBA" id="ARBA00022801"/>
    </source>
</evidence>
<dbReference type="Gene3D" id="3.40.50.1460">
    <property type="match status" value="1"/>
</dbReference>
<dbReference type="PIRSF" id="PIRSF019663">
    <property type="entry name" value="Legumain"/>
    <property type="match status" value="1"/>
</dbReference>
<evidence type="ECO:0000256" key="9">
    <source>
        <dbReference type="SAM" id="SignalP"/>
    </source>
</evidence>
<evidence type="ECO:0000256" key="4">
    <source>
        <dbReference type="ARBA" id="ARBA00022670"/>
    </source>
</evidence>
<feature type="active site" description="Nucleophile" evidence="8">
    <location>
        <position position="204"/>
    </location>
</feature>
<evidence type="ECO:0000256" key="7">
    <source>
        <dbReference type="ARBA" id="ARBA00022807"/>
    </source>
</evidence>
<evidence type="ECO:0000256" key="5">
    <source>
        <dbReference type="ARBA" id="ARBA00022729"/>
    </source>
</evidence>
<dbReference type="EMBL" id="JALJOV010000019">
    <property type="protein sequence ID" value="KAK9868632.1"/>
    <property type="molecule type" value="Genomic_DNA"/>
</dbReference>
<gene>
    <name evidence="11" type="ORF">WJX84_003492</name>
</gene>
<dbReference type="InterPro" id="IPR043577">
    <property type="entry name" value="AE"/>
</dbReference>
<dbReference type="AlphaFoldDB" id="A0AAW1TFG6"/>
<comment type="catalytic activity">
    <reaction evidence="1">
        <text>Hydrolysis of proteins and small molecule substrates at -Asn-|-Xaa- bonds.</text>
        <dbReference type="EC" id="3.4.22.34"/>
    </reaction>
</comment>
<evidence type="ECO:0000256" key="8">
    <source>
        <dbReference type="PIRSR" id="PIRSR019663-1"/>
    </source>
</evidence>
<dbReference type="Pfam" id="PF01650">
    <property type="entry name" value="Peptidase_C13"/>
    <property type="match status" value="1"/>
</dbReference>
<keyword evidence="7" id="KW-0788">Thiol protease</keyword>
<evidence type="ECO:0000313" key="12">
    <source>
        <dbReference type="Proteomes" id="UP001485043"/>
    </source>
</evidence>
<dbReference type="GO" id="GO:0006624">
    <property type="term" value="P:vacuolar protein processing"/>
    <property type="evidence" value="ECO:0007669"/>
    <property type="project" value="TreeGrafter"/>
</dbReference>
<proteinExistence type="inferred from homology"/>
<evidence type="ECO:0000256" key="3">
    <source>
        <dbReference type="ARBA" id="ARBA00012628"/>
    </source>
</evidence>
<dbReference type="PRINTS" id="PR00776">
    <property type="entry name" value="HEMOGLOBNASE"/>
</dbReference>
<keyword evidence="6" id="KW-0378">Hydrolase</keyword>
<dbReference type="GO" id="GO:0051603">
    <property type="term" value="P:proteolysis involved in protein catabolic process"/>
    <property type="evidence" value="ECO:0007669"/>
    <property type="project" value="InterPro"/>
</dbReference>
<dbReference type="FunFam" id="3.40.50.1460:FF:000006">
    <property type="entry name" value="Legumain"/>
    <property type="match status" value="1"/>
</dbReference>
<evidence type="ECO:0000259" key="10">
    <source>
        <dbReference type="Pfam" id="PF20985"/>
    </source>
</evidence>
<sequence>MAAKAWLCLALVSLCTSYLTEGFRLPGILRSPSKGNSTKVVDWALLVAGSGGWGNYRHQADVCHAYQVLKRGGLDDEHIVVMMADDLANNIMNPHPGKLFNRPYGPDVYDGVPLDYTGENVNAETFLKVLAGSKNDSALIGTSGKTIKSGPEDRVFVYYADHGAPGIVGMPSGSFLYADQLHKTLREKAAHKGFKDLVIYMEACEAGSMFEGVLNADLNVYVTTAANAQESSWGTYCPGMSPTPPPEFDTCLGDLYSVAWLENSDHYDLRKESLETQFEKVRRRTSNDGTFQQGSHVMQYGTLVIDEEPAADYLGVLNTGDGIHLTESYKANFTRVENGGHQAIPQREADLVPLWTAVTKAVDTASRQKAYAALTAKLDERSHLDASVRDAVATVLLQPDIVEAVKEKVSRPFREAQRQGILLKMISGPGSAVWVLNQADQHSDALVGMVMTEPMLRRKGAALVDDWECLRGMVGAWESSRGPLDQYGMQHTRAFANMCNLGVTPAAFGAIVSKMTSGAADVGKLGAVIPPALPTDHSIVVS</sequence>
<organism evidence="11 12">
    <name type="scientific">Apatococcus fuscideae</name>
    <dbReference type="NCBI Taxonomy" id="2026836"/>
    <lineage>
        <taxon>Eukaryota</taxon>
        <taxon>Viridiplantae</taxon>
        <taxon>Chlorophyta</taxon>
        <taxon>core chlorophytes</taxon>
        <taxon>Trebouxiophyceae</taxon>
        <taxon>Chlorellales</taxon>
        <taxon>Chlorellaceae</taxon>
        <taxon>Apatococcus</taxon>
    </lineage>
</organism>